<keyword evidence="2" id="KW-1185">Reference proteome</keyword>
<reference evidence="1 2" key="1">
    <citation type="submission" date="2018-08" db="EMBL/GenBank/DDBJ databases">
        <title>Genomic Encyclopedia of Type Strains, Phase IV (KMG-IV): sequencing the most valuable type-strain genomes for metagenomic binning, comparative biology and taxonomic classification.</title>
        <authorList>
            <person name="Goeker M."/>
        </authorList>
    </citation>
    <scope>NUCLEOTIDE SEQUENCE [LARGE SCALE GENOMIC DNA]</scope>
    <source>
        <strain evidence="1 2">DSM 25527</strain>
    </source>
</reference>
<sequence>MPETSAPALALETAACLWEAVLDLRDNPVGNPDTMELALHIRASFEAAGTATMRMIVIGWTDAVDAAWTKIADDYLMSFDWDFVPGWIVRHIDWSEPGHPAIKPDRAIPANL</sequence>
<gene>
    <name evidence="1" type="ORF">DFR49_0567</name>
</gene>
<evidence type="ECO:0000313" key="1">
    <source>
        <dbReference type="EMBL" id="RIA46038.1"/>
    </source>
</evidence>
<dbReference type="OrthoDB" id="7472639at2"/>
<proteinExistence type="predicted"/>
<organism evidence="1 2">
    <name type="scientific">Hephaestia caeni</name>
    <dbReference type="NCBI Taxonomy" id="645617"/>
    <lineage>
        <taxon>Bacteria</taxon>
        <taxon>Pseudomonadati</taxon>
        <taxon>Pseudomonadota</taxon>
        <taxon>Alphaproteobacteria</taxon>
        <taxon>Sphingomonadales</taxon>
        <taxon>Sphingomonadaceae</taxon>
        <taxon>Hephaestia</taxon>
    </lineage>
</organism>
<dbReference type="Proteomes" id="UP000266568">
    <property type="component" value="Unassembled WGS sequence"/>
</dbReference>
<comment type="caution">
    <text evidence="1">The sequence shown here is derived from an EMBL/GenBank/DDBJ whole genome shotgun (WGS) entry which is preliminary data.</text>
</comment>
<protein>
    <submittedName>
        <fullName evidence="1">Uncharacterized protein</fullName>
    </submittedName>
</protein>
<name>A0A397PAP7_9SPHN</name>
<dbReference type="EMBL" id="QXDC01000002">
    <property type="protein sequence ID" value="RIA46038.1"/>
    <property type="molecule type" value="Genomic_DNA"/>
</dbReference>
<dbReference type="AlphaFoldDB" id="A0A397PAP7"/>
<dbReference type="RefSeq" id="WP_004211494.1">
    <property type="nucleotide sequence ID" value="NZ_QXDC01000002.1"/>
</dbReference>
<evidence type="ECO:0000313" key="2">
    <source>
        <dbReference type="Proteomes" id="UP000266568"/>
    </source>
</evidence>
<accession>A0A397PAP7</accession>